<evidence type="ECO:0000313" key="3">
    <source>
        <dbReference type="EMBL" id="SEE70805.1"/>
    </source>
</evidence>
<evidence type="ECO:0000259" key="2">
    <source>
        <dbReference type="Pfam" id="PF00535"/>
    </source>
</evidence>
<keyword evidence="1" id="KW-0472">Membrane</keyword>
<proteinExistence type="predicted"/>
<feature type="transmembrane region" description="Helical" evidence="1">
    <location>
        <begin position="267"/>
        <end position="284"/>
    </location>
</feature>
<keyword evidence="1" id="KW-0812">Transmembrane</keyword>
<dbReference type="Proteomes" id="UP000199448">
    <property type="component" value="Unassembled WGS sequence"/>
</dbReference>
<protein>
    <submittedName>
        <fullName evidence="3">Glycosyltransferase, catalytic subunit of cellulose synthase and poly-beta-1,6-N-acetylglucosamine synthase</fullName>
    </submittedName>
</protein>
<dbReference type="PANTHER" id="PTHR22916">
    <property type="entry name" value="GLYCOSYLTRANSFERASE"/>
    <property type="match status" value="1"/>
</dbReference>
<dbReference type="EMBL" id="FNUG01000002">
    <property type="protein sequence ID" value="SEE70805.1"/>
    <property type="molecule type" value="Genomic_DNA"/>
</dbReference>
<organism evidence="3 4">
    <name type="scientific">Salinimicrobium catena</name>
    <dbReference type="NCBI Taxonomy" id="390640"/>
    <lineage>
        <taxon>Bacteria</taxon>
        <taxon>Pseudomonadati</taxon>
        <taxon>Bacteroidota</taxon>
        <taxon>Flavobacteriia</taxon>
        <taxon>Flavobacteriales</taxon>
        <taxon>Flavobacteriaceae</taxon>
        <taxon>Salinimicrobium</taxon>
    </lineage>
</organism>
<dbReference type="InterPro" id="IPR001173">
    <property type="entry name" value="Glyco_trans_2-like"/>
</dbReference>
<gene>
    <name evidence="3" type="ORF">SAMN04488034_10289</name>
</gene>
<dbReference type="InterPro" id="IPR029044">
    <property type="entry name" value="Nucleotide-diphossugar_trans"/>
</dbReference>
<dbReference type="RefSeq" id="WP_093112435.1">
    <property type="nucleotide sequence ID" value="NZ_FNGG01000002.1"/>
</dbReference>
<keyword evidence="1" id="KW-1133">Transmembrane helix</keyword>
<sequence length="346" mass="39380">MNITYSFIIPVYNRPIEIKELLESMQELRFNDPFEVVIVEDGSSDPSEDIVEQFTDVLSISYYKKPNSGPGDSRNFGMKKAKGNYFLILDSDVILPPYYLTEVDKALKQHFVHCFGGPDAAHGDFSPVQKAINYSMTSLLTTGGIRGGKNQVGKFQPRSFNMGLSKEAFEVSGGFGRIHPGEDPDLALRLQKCGFDTALFPEAYVYHKRRIDWNKFYLQVYKFGLVRPILNKWHPDTAKITFWFPTVFSAGAIISVLLLLLGWPLLFNLYLLYLLAVFVHSLVLNTSVKIAAYSVWAVLVQFFGYGLGFCRSTCYLRFFNEAPEKRFPSLFFQNGKKTEDLNQEPV</sequence>
<dbReference type="Gene3D" id="3.90.550.10">
    <property type="entry name" value="Spore Coat Polysaccharide Biosynthesis Protein SpsA, Chain A"/>
    <property type="match status" value="1"/>
</dbReference>
<name>A0A1H5L161_9FLAO</name>
<accession>A0A1H5L161</accession>
<feature type="transmembrane region" description="Helical" evidence="1">
    <location>
        <begin position="240"/>
        <end position="260"/>
    </location>
</feature>
<feature type="domain" description="Glycosyltransferase 2-like" evidence="2">
    <location>
        <begin position="6"/>
        <end position="134"/>
    </location>
</feature>
<dbReference type="OrthoDB" id="9813550at2"/>
<dbReference type="AlphaFoldDB" id="A0A1H5L161"/>
<keyword evidence="4" id="KW-1185">Reference proteome</keyword>
<evidence type="ECO:0000313" key="4">
    <source>
        <dbReference type="Proteomes" id="UP000199448"/>
    </source>
</evidence>
<dbReference type="STRING" id="390640.SAMN04488034_10289"/>
<dbReference type="PANTHER" id="PTHR22916:SF64">
    <property type="entry name" value="TRANSFERASE, PUTATIVE-RELATED"/>
    <property type="match status" value="1"/>
</dbReference>
<dbReference type="Pfam" id="PF00535">
    <property type="entry name" value="Glycos_transf_2"/>
    <property type="match status" value="1"/>
</dbReference>
<dbReference type="SUPFAM" id="SSF53448">
    <property type="entry name" value="Nucleotide-diphospho-sugar transferases"/>
    <property type="match status" value="1"/>
</dbReference>
<feature type="transmembrane region" description="Helical" evidence="1">
    <location>
        <begin position="290"/>
        <end position="310"/>
    </location>
</feature>
<keyword evidence="3" id="KW-0808">Transferase</keyword>
<dbReference type="GO" id="GO:0016758">
    <property type="term" value="F:hexosyltransferase activity"/>
    <property type="evidence" value="ECO:0007669"/>
    <property type="project" value="UniProtKB-ARBA"/>
</dbReference>
<reference evidence="3 4" key="1">
    <citation type="submission" date="2016-10" db="EMBL/GenBank/DDBJ databases">
        <authorList>
            <person name="de Groot N.N."/>
        </authorList>
    </citation>
    <scope>NUCLEOTIDE SEQUENCE [LARGE SCALE GENOMIC DNA]</scope>
    <source>
        <strain evidence="3 4">DSM 23553</strain>
    </source>
</reference>
<evidence type="ECO:0000256" key="1">
    <source>
        <dbReference type="SAM" id="Phobius"/>
    </source>
</evidence>